<dbReference type="Proteomes" id="UP000663891">
    <property type="component" value="Unassembled WGS sequence"/>
</dbReference>
<dbReference type="Proteomes" id="UP000663868">
    <property type="component" value="Unassembled WGS sequence"/>
</dbReference>
<organism evidence="10 17">
    <name type="scientific">Adineta steineri</name>
    <dbReference type="NCBI Taxonomy" id="433720"/>
    <lineage>
        <taxon>Eukaryota</taxon>
        <taxon>Metazoa</taxon>
        <taxon>Spiralia</taxon>
        <taxon>Gnathifera</taxon>
        <taxon>Rotifera</taxon>
        <taxon>Eurotatoria</taxon>
        <taxon>Bdelloidea</taxon>
        <taxon>Adinetida</taxon>
        <taxon>Adinetidae</taxon>
        <taxon>Adineta</taxon>
    </lineage>
</organism>
<evidence type="ECO:0000313" key="11">
    <source>
        <dbReference type="EMBL" id="CAF1447602.1"/>
    </source>
</evidence>
<evidence type="ECO:0000256" key="8">
    <source>
        <dbReference type="ARBA" id="ARBA00068121"/>
    </source>
</evidence>
<keyword evidence="3" id="KW-0009">Actin-binding</keyword>
<evidence type="ECO:0000256" key="5">
    <source>
        <dbReference type="ARBA" id="ARBA00038052"/>
    </source>
</evidence>
<dbReference type="PANTHER" id="PTHR10829">
    <property type="entry name" value="CORTACTIN AND DREBRIN"/>
    <property type="match status" value="1"/>
</dbReference>
<evidence type="ECO:0000313" key="16">
    <source>
        <dbReference type="Proteomes" id="UP000663832"/>
    </source>
</evidence>
<comment type="subcellular location">
    <subcellularLocation>
        <location evidence="1">Cytoplasm</location>
        <location evidence="1">Cytoskeleton</location>
    </subcellularLocation>
</comment>
<feature type="domain" description="ADF-H" evidence="9">
    <location>
        <begin position="7"/>
        <end position="138"/>
    </location>
</feature>
<keyword evidence="2" id="KW-0963">Cytoplasm</keyword>
<comment type="subunit">
    <text evidence="7">Interacts with 5-lipoxygenase (ALOX5/5LO) in a calcium-independent manner. Binds to F-actin with a stoichiometry of 1:2.</text>
</comment>
<evidence type="ECO:0000256" key="6">
    <source>
        <dbReference type="ARBA" id="ARBA00058385"/>
    </source>
</evidence>
<dbReference type="EMBL" id="CAJOBB010000869">
    <property type="protein sequence ID" value="CAF3767879.1"/>
    <property type="molecule type" value="Genomic_DNA"/>
</dbReference>
<dbReference type="SMART" id="SM00102">
    <property type="entry name" value="ADF"/>
    <property type="match status" value="1"/>
</dbReference>
<dbReference type="Proteomes" id="UP000663877">
    <property type="component" value="Unassembled WGS sequence"/>
</dbReference>
<dbReference type="Proteomes" id="UP000663832">
    <property type="component" value="Unassembled WGS sequence"/>
</dbReference>
<gene>
    <name evidence="10" type="ORF">BJG266_LOCUS36979</name>
    <name evidence="11" type="ORF">IZO911_LOCUS42168</name>
    <name evidence="14" type="ORF">KXQ929_LOCUS15189</name>
    <name evidence="15" type="ORF">OKA104_LOCUS21456</name>
    <name evidence="13" type="ORF">QVE165_LOCUS50367</name>
    <name evidence="12" type="ORF">VCS650_LOCUS39959</name>
</gene>
<sequence length="151" mass="17189">MAALKRSVDLSNEEFKQAWEDVRNDATDTNWILLAYGEHGEIQLRGKGPGGLKDMKRKLHDNQIYVGVIRVKAVDEHGSHRAKFVYINYVGTNVPTLRAARASTHKSDFERFFHGYHIQIYANSLEEISEENITALLQSCAGAHRPQAYEF</sequence>
<evidence type="ECO:0000313" key="14">
    <source>
        <dbReference type="EMBL" id="CAF3767879.1"/>
    </source>
</evidence>
<dbReference type="InterPro" id="IPR002108">
    <property type="entry name" value="ADF-H"/>
</dbReference>
<keyword evidence="4" id="KW-0206">Cytoskeleton</keyword>
<dbReference type="SUPFAM" id="SSF55753">
    <property type="entry name" value="Actin depolymerizing proteins"/>
    <property type="match status" value="1"/>
</dbReference>
<dbReference type="EMBL" id="CAJNOM010000983">
    <property type="protein sequence ID" value="CAF1583617.1"/>
    <property type="molecule type" value="Genomic_DNA"/>
</dbReference>
<dbReference type="GO" id="GO:0030864">
    <property type="term" value="C:cortical actin cytoskeleton"/>
    <property type="evidence" value="ECO:0007669"/>
    <property type="project" value="TreeGrafter"/>
</dbReference>
<evidence type="ECO:0000256" key="2">
    <source>
        <dbReference type="ARBA" id="ARBA00022490"/>
    </source>
</evidence>
<dbReference type="PANTHER" id="PTHR10829:SF25">
    <property type="entry name" value="DREBRIN-LIKE PROTEIN"/>
    <property type="match status" value="1"/>
</dbReference>
<dbReference type="FunFam" id="3.40.20.10:FF:000018">
    <property type="entry name" value="Coactosin-like 1"/>
    <property type="match status" value="1"/>
</dbReference>
<dbReference type="Gene3D" id="3.40.20.10">
    <property type="entry name" value="Severin"/>
    <property type="match status" value="1"/>
</dbReference>
<comment type="function">
    <text evidence="6">Binds to F-actin in a calcium-independent manner. Has no direct effect on actin depolymerization. Acts as a chaperone for ALOX5 (5LO), influencing both its stability and activity in leukotrienes synthesis.</text>
</comment>
<protein>
    <recommendedName>
        <fullName evidence="8">Coactosin-like protein</fullName>
    </recommendedName>
</protein>
<dbReference type="InterPro" id="IPR029006">
    <property type="entry name" value="ADF-H/Gelsolin-like_dom_sf"/>
</dbReference>
<evidence type="ECO:0000313" key="12">
    <source>
        <dbReference type="EMBL" id="CAF1459443.1"/>
    </source>
</evidence>
<dbReference type="PROSITE" id="PS51263">
    <property type="entry name" value="ADF_H"/>
    <property type="match status" value="1"/>
</dbReference>
<dbReference type="OrthoDB" id="20822at2759"/>
<proteinExistence type="inferred from homology"/>
<dbReference type="GO" id="GO:0051015">
    <property type="term" value="F:actin filament binding"/>
    <property type="evidence" value="ECO:0007669"/>
    <property type="project" value="TreeGrafter"/>
</dbReference>
<dbReference type="AlphaFoldDB" id="A0A815K4R6"/>
<dbReference type="EMBL" id="CAJNON010001399">
    <property type="protein sequence ID" value="CAF1459443.1"/>
    <property type="molecule type" value="Genomic_DNA"/>
</dbReference>
<dbReference type="EMBL" id="CAJNOI010001160">
    <property type="protein sequence ID" value="CAF1388525.1"/>
    <property type="molecule type" value="Genomic_DNA"/>
</dbReference>
<evidence type="ECO:0000259" key="9">
    <source>
        <dbReference type="PROSITE" id="PS51263"/>
    </source>
</evidence>
<comment type="similarity">
    <text evidence="5">Belongs to the actin-binding proteins ADF family. Coactosin subfamily.</text>
</comment>
<dbReference type="Pfam" id="PF00241">
    <property type="entry name" value="Cofilin_ADF"/>
    <property type="match status" value="1"/>
</dbReference>
<evidence type="ECO:0000313" key="17">
    <source>
        <dbReference type="Proteomes" id="UP000663877"/>
    </source>
</evidence>
<dbReference type="EMBL" id="CAJNOE010001746">
    <property type="protein sequence ID" value="CAF1447602.1"/>
    <property type="molecule type" value="Genomic_DNA"/>
</dbReference>
<dbReference type="GO" id="GO:0030833">
    <property type="term" value="P:regulation of actin filament polymerization"/>
    <property type="evidence" value="ECO:0007669"/>
    <property type="project" value="TreeGrafter"/>
</dbReference>
<dbReference type="EMBL" id="CAJOAY010001494">
    <property type="protein sequence ID" value="CAF3850319.1"/>
    <property type="molecule type" value="Genomic_DNA"/>
</dbReference>
<dbReference type="Proteomes" id="UP000663860">
    <property type="component" value="Unassembled WGS sequence"/>
</dbReference>
<evidence type="ECO:0000256" key="1">
    <source>
        <dbReference type="ARBA" id="ARBA00004245"/>
    </source>
</evidence>
<evidence type="ECO:0000313" key="10">
    <source>
        <dbReference type="EMBL" id="CAF1388525.1"/>
    </source>
</evidence>
<dbReference type="GO" id="GO:0005884">
    <property type="term" value="C:actin filament"/>
    <property type="evidence" value="ECO:0007669"/>
    <property type="project" value="TreeGrafter"/>
</dbReference>
<evidence type="ECO:0000256" key="7">
    <source>
        <dbReference type="ARBA" id="ARBA00062335"/>
    </source>
</evidence>
<dbReference type="CDD" id="cd11282">
    <property type="entry name" value="ADF_coactosin_like"/>
    <property type="match status" value="1"/>
</dbReference>
<evidence type="ECO:0000256" key="4">
    <source>
        <dbReference type="ARBA" id="ARBA00023212"/>
    </source>
</evidence>
<name>A0A815K4R6_9BILA</name>
<evidence type="ECO:0000313" key="15">
    <source>
        <dbReference type="EMBL" id="CAF3850319.1"/>
    </source>
</evidence>
<accession>A0A815K4R6</accession>
<keyword evidence="16" id="KW-1185">Reference proteome</keyword>
<evidence type="ECO:0000256" key="3">
    <source>
        <dbReference type="ARBA" id="ARBA00023203"/>
    </source>
</evidence>
<dbReference type="Proteomes" id="UP000663881">
    <property type="component" value="Unassembled WGS sequence"/>
</dbReference>
<evidence type="ECO:0000313" key="13">
    <source>
        <dbReference type="EMBL" id="CAF1583617.1"/>
    </source>
</evidence>
<reference evidence="10" key="1">
    <citation type="submission" date="2021-02" db="EMBL/GenBank/DDBJ databases">
        <authorList>
            <person name="Nowell W R."/>
        </authorList>
    </citation>
    <scope>NUCLEOTIDE SEQUENCE</scope>
</reference>
<comment type="caution">
    <text evidence="10">The sequence shown here is derived from an EMBL/GenBank/DDBJ whole genome shotgun (WGS) entry which is preliminary data.</text>
</comment>